<proteinExistence type="predicted"/>
<reference evidence="1" key="1">
    <citation type="submission" date="2014-11" db="EMBL/GenBank/DDBJ databases">
        <authorList>
            <person name="Amaro Gonzalez C."/>
        </authorList>
    </citation>
    <scope>NUCLEOTIDE SEQUENCE</scope>
</reference>
<accession>A0A0E9UZQ3</accession>
<dbReference type="AlphaFoldDB" id="A0A0E9UZQ3"/>
<dbReference type="EMBL" id="GBXM01037315">
    <property type="protein sequence ID" value="JAH71262.1"/>
    <property type="molecule type" value="Transcribed_RNA"/>
</dbReference>
<name>A0A0E9UZQ3_ANGAN</name>
<evidence type="ECO:0000313" key="1">
    <source>
        <dbReference type="EMBL" id="JAH71262.1"/>
    </source>
</evidence>
<protein>
    <submittedName>
        <fullName evidence="1">Uncharacterized protein</fullName>
    </submittedName>
</protein>
<reference evidence="1" key="2">
    <citation type="journal article" date="2015" name="Fish Shellfish Immunol.">
        <title>Early steps in the European eel (Anguilla anguilla)-Vibrio vulnificus interaction in the gills: Role of the RtxA13 toxin.</title>
        <authorList>
            <person name="Callol A."/>
            <person name="Pajuelo D."/>
            <person name="Ebbesson L."/>
            <person name="Teles M."/>
            <person name="MacKenzie S."/>
            <person name="Amaro C."/>
        </authorList>
    </citation>
    <scope>NUCLEOTIDE SEQUENCE</scope>
</reference>
<sequence>MPVQKGRLWILGGFSTVKNKRWRDSFDNVHHSDILM</sequence>
<organism evidence="1">
    <name type="scientific">Anguilla anguilla</name>
    <name type="common">European freshwater eel</name>
    <name type="synonym">Muraena anguilla</name>
    <dbReference type="NCBI Taxonomy" id="7936"/>
    <lineage>
        <taxon>Eukaryota</taxon>
        <taxon>Metazoa</taxon>
        <taxon>Chordata</taxon>
        <taxon>Craniata</taxon>
        <taxon>Vertebrata</taxon>
        <taxon>Euteleostomi</taxon>
        <taxon>Actinopterygii</taxon>
        <taxon>Neopterygii</taxon>
        <taxon>Teleostei</taxon>
        <taxon>Anguilliformes</taxon>
        <taxon>Anguillidae</taxon>
        <taxon>Anguilla</taxon>
    </lineage>
</organism>